<dbReference type="GO" id="GO:0005886">
    <property type="term" value="C:plasma membrane"/>
    <property type="evidence" value="ECO:0007669"/>
    <property type="project" value="TreeGrafter"/>
</dbReference>
<name>A0AAP0GBJ1_9ASPA</name>
<dbReference type="EMBL" id="JBBWWQ010000004">
    <property type="protein sequence ID" value="KAK8949502.1"/>
    <property type="molecule type" value="Genomic_DNA"/>
</dbReference>
<reference evidence="2 3" key="1">
    <citation type="journal article" date="2022" name="Nat. Plants">
        <title>Genomes of leafy and leafless Platanthera orchids illuminate the evolution of mycoheterotrophy.</title>
        <authorList>
            <person name="Li M.H."/>
            <person name="Liu K.W."/>
            <person name="Li Z."/>
            <person name="Lu H.C."/>
            <person name="Ye Q.L."/>
            <person name="Zhang D."/>
            <person name="Wang J.Y."/>
            <person name="Li Y.F."/>
            <person name="Zhong Z.M."/>
            <person name="Liu X."/>
            <person name="Yu X."/>
            <person name="Liu D.K."/>
            <person name="Tu X.D."/>
            <person name="Liu B."/>
            <person name="Hao Y."/>
            <person name="Liao X.Y."/>
            <person name="Jiang Y.T."/>
            <person name="Sun W.H."/>
            <person name="Chen J."/>
            <person name="Chen Y.Q."/>
            <person name="Ai Y."/>
            <person name="Zhai J.W."/>
            <person name="Wu S.S."/>
            <person name="Zhou Z."/>
            <person name="Hsiao Y.Y."/>
            <person name="Wu W.L."/>
            <person name="Chen Y.Y."/>
            <person name="Lin Y.F."/>
            <person name="Hsu J.L."/>
            <person name="Li C.Y."/>
            <person name="Wang Z.W."/>
            <person name="Zhao X."/>
            <person name="Zhong W.Y."/>
            <person name="Ma X.K."/>
            <person name="Ma L."/>
            <person name="Huang J."/>
            <person name="Chen G.Z."/>
            <person name="Huang M.Z."/>
            <person name="Huang L."/>
            <person name="Peng D.H."/>
            <person name="Luo Y.B."/>
            <person name="Zou S.Q."/>
            <person name="Chen S.P."/>
            <person name="Lan S."/>
            <person name="Tsai W.C."/>
            <person name="Van de Peer Y."/>
            <person name="Liu Z.J."/>
        </authorList>
    </citation>
    <scope>NUCLEOTIDE SEQUENCE [LARGE SCALE GENOMIC DNA]</scope>
    <source>
        <strain evidence="2">Lor287</strain>
    </source>
</reference>
<dbReference type="InterPro" id="IPR044663">
    <property type="entry name" value="CAD1/NSL1-like"/>
</dbReference>
<feature type="domain" description="MACPF" evidence="1">
    <location>
        <begin position="1"/>
        <end position="326"/>
    </location>
</feature>
<protein>
    <submittedName>
        <fullName evidence="2">MACPF domain-containing protein</fullName>
    </submittedName>
</protein>
<dbReference type="PROSITE" id="PS51412">
    <property type="entry name" value="MACPF_2"/>
    <property type="match status" value="1"/>
</dbReference>
<dbReference type="PANTHER" id="PTHR33199">
    <property type="entry name" value="MACPF DOMAIN-CONTAINING PROTEIN CAD1"/>
    <property type="match status" value="1"/>
</dbReference>
<organism evidence="2 3">
    <name type="scientific">Platanthera zijinensis</name>
    <dbReference type="NCBI Taxonomy" id="2320716"/>
    <lineage>
        <taxon>Eukaryota</taxon>
        <taxon>Viridiplantae</taxon>
        <taxon>Streptophyta</taxon>
        <taxon>Embryophyta</taxon>
        <taxon>Tracheophyta</taxon>
        <taxon>Spermatophyta</taxon>
        <taxon>Magnoliopsida</taxon>
        <taxon>Liliopsida</taxon>
        <taxon>Asparagales</taxon>
        <taxon>Orchidaceae</taxon>
        <taxon>Orchidoideae</taxon>
        <taxon>Orchideae</taxon>
        <taxon>Orchidinae</taxon>
        <taxon>Platanthera</taxon>
    </lineage>
</organism>
<dbReference type="AlphaFoldDB" id="A0AAP0GBJ1"/>
<comment type="caution">
    <text evidence="2">The sequence shown here is derived from an EMBL/GenBank/DDBJ whole genome shotgun (WGS) entry which is preliminary data.</text>
</comment>
<dbReference type="GO" id="GO:0009626">
    <property type="term" value="P:plant-type hypersensitive response"/>
    <property type="evidence" value="ECO:0007669"/>
    <property type="project" value="TreeGrafter"/>
</dbReference>
<evidence type="ECO:0000259" key="1">
    <source>
        <dbReference type="PROSITE" id="PS51412"/>
    </source>
</evidence>
<sequence>MREAVERALQCLGRGFDVASDFRPKHCKGKESLVLLNDDESVDLAIPVAGAGVLRRVSVDIKCDKGERVRYQSDVFEFSRMSEWFNQRNGISGKIPSGQFNAMFGFGGSSWAQDAAETKSLAMDGYFITLFDLRIDRQPLTLSKEVIDAVPSNWDPAALSGFLEKYGTHIIVGVSVGGQDGVYVRQDQSSDLSPSDLKHNLDQVGEQLFTGTCHLHPLHYKSKDYKPKISEAFNVFDPQPLMVNGFTNVSSKNGLTVVCSRRGGDPSASSHYEWLLTVPSMPDIINFTFVPITSLMKGVAGAGFISHAINLYLRYKPPVSDLQHFLEFQSHRSWAPLLNDHPLGPSSNRSKPTSSLKLALIGPKLHINTAQVIIADRRPVTGMRLHLEGKHTNCLAIHLQHLSTTPTLFRGNPATAAALRWHGSDVVAAGNVKYYEPLNWRRLSWVCTAPVEPDLEWQINSQSEKAFVVAGAQLHMDQGGNALHLRLLFEELRGSTISKSVWERGQESLSSGPSGFLQKSGLLSSVISGEKEEPAAAMPKVVVDSGVFAGGPPAAAGKLKKYVDMRERCRGAGDSPGYWVITGAKLEMEKGRIGIHVRFSLLTMALL</sequence>
<dbReference type="InterPro" id="IPR020864">
    <property type="entry name" value="MACPF"/>
</dbReference>
<gene>
    <name evidence="2" type="ORF">KSP39_PZI005184</name>
</gene>
<dbReference type="Proteomes" id="UP001418222">
    <property type="component" value="Unassembled WGS sequence"/>
</dbReference>
<dbReference type="SMART" id="SM00457">
    <property type="entry name" value="MACPF"/>
    <property type="match status" value="1"/>
</dbReference>
<dbReference type="Pfam" id="PF01823">
    <property type="entry name" value="MACPF"/>
    <property type="match status" value="1"/>
</dbReference>
<evidence type="ECO:0000313" key="2">
    <source>
        <dbReference type="EMBL" id="KAK8949502.1"/>
    </source>
</evidence>
<accession>A0AAP0GBJ1</accession>
<evidence type="ECO:0000313" key="3">
    <source>
        <dbReference type="Proteomes" id="UP001418222"/>
    </source>
</evidence>
<keyword evidence="3" id="KW-1185">Reference proteome</keyword>
<proteinExistence type="predicted"/>
<dbReference type="GO" id="GO:2000031">
    <property type="term" value="P:regulation of salicylic acid mediated signaling pathway"/>
    <property type="evidence" value="ECO:0007669"/>
    <property type="project" value="InterPro"/>
</dbReference>
<dbReference type="PANTHER" id="PTHR33199:SF4">
    <property type="entry name" value="OS02G0736300 PROTEIN"/>
    <property type="match status" value="1"/>
</dbReference>